<gene>
    <name evidence="2" type="ordered locus">SpiGrapes_1014</name>
</gene>
<dbReference type="Proteomes" id="UP000005632">
    <property type="component" value="Chromosome"/>
</dbReference>
<name>G8QRQ5_SPHPG</name>
<dbReference type="HOGENOM" id="CLU_155816_0_0_12"/>
<reference evidence="2 3" key="1">
    <citation type="submission" date="2011-11" db="EMBL/GenBank/DDBJ databases">
        <title>Complete sequence of Spirochaeta sp. grapes.</title>
        <authorList>
            <consortium name="US DOE Joint Genome Institute"/>
            <person name="Lucas S."/>
            <person name="Han J."/>
            <person name="Lapidus A."/>
            <person name="Cheng J.-F."/>
            <person name="Goodwin L."/>
            <person name="Pitluck S."/>
            <person name="Peters L."/>
            <person name="Ovchinnikova G."/>
            <person name="Munk A.C."/>
            <person name="Detter J.C."/>
            <person name="Han C."/>
            <person name="Tapia R."/>
            <person name="Land M."/>
            <person name="Hauser L."/>
            <person name="Kyrpides N."/>
            <person name="Ivanova N."/>
            <person name="Pagani I."/>
            <person name="Ritalahtilisa K."/>
            <person name="Loeffler F."/>
            <person name="Woyke T."/>
        </authorList>
    </citation>
    <scope>NUCLEOTIDE SEQUENCE [LARGE SCALE GENOMIC DNA]</scope>
    <source>
        <strain evidence="3">ATCC BAA-1885 / DSM 22778 / Grapes</strain>
    </source>
</reference>
<dbReference type="eggNOG" id="COG4269">
    <property type="taxonomic scope" value="Bacteria"/>
</dbReference>
<organism evidence="2 3">
    <name type="scientific">Sphaerochaeta pleomorpha (strain ATCC BAA-1885 / DSM 22778 / Grapes)</name>
    <dbReference type="NCBI Taxonomy" id="158190"/>
    <lineage>
        <taxon>Bacteria</taxon>
        <taxon>Pseudomonadati</taxon>
        <taxon>Spirochaetota</taxon>
        <taxon>Spirochaetia</taxon>
        <taxon>Spirochaetales</taxon>
        <taxon>Sphaerochaetaceae</taxon>
        <taxon>Sphaerochaeta</taxon>
    </lineage>
</organism>
<proteinExistence type="predicted"/>
<keyword evidence="3" id="KW-1185">Reference proteome</keyword>
<accession>G8QRQ5</accession>
<dbReference type="InterPro" id="IPR010295">
    <property type="entry name" value="DUF898"/>
</dbReference>
<keyword evidence="1" id="KW-0472">Membrane</keyword>
<dbReference type="KEGG" id="sgp:SpiGrapes_1014"/>
<dbReference type="AlphaFoldDB" id="G8QRQ5"/>
<keyword evidence="1" id="KW-1133">Transmembrane helix</keyword>
<feature type="transmembrane region" description="Helical" evidence="1">
    <location>
        <begin position="15"/>
        <end position="37"/>
    </location>
</feature>
<evidence type="ECO:0000313" key="2">
    <source>
        <dbReference type="EMBL" id="AEV28838.1"/>
    </source>
</evidence>
<evidence type="ECO:0000313" key="3">
    <source>
        <dbReference type="Proteomes" id="UP000005632"/>
    </source>
</evidence>
<protein>
    <submittedName>
        <fullName evidence="2">Putative membrane protein</fullName>
    </submittedName>
</protein>
<feature type="transmembrane region" description="Helical" evidence="1">
    <location>
        <begin position="66"/>
        <end position="86"/>
    </location>
</feature>
<keyword evidence="1" id="KW-0812">Transmembrane</keyword>
<dbReference type="RefSeq" id="WP_014269687.1">
    <property type="nucleotide sequence ID" value="NC_016633.1"/>
</dbReference>
<dbReference type="Pfam" id="PF05987">
    <property type="entry name" value="DUF898"/>
    <property type="match status" value="1"/>
</dbReference>
<evidence type="ECO:0000256" key="1">
    <source>
        <dbReference type="SAM" id="Phobius"/>
    </source>
</evidence>
<sequence>MPFGRFEFRGTGGSYFWLCIWTTVLTTLTLGLFYPWAECAVQKWKAKNTYIENKQLVFKGTGGGLFGTWLLIIILCIITLGIYIPWGFCRLERWKTNNLYFAGHGDNENF</sequence>
<dbReference type="EMBL" id="CP003155">
    <property type="protein sequence ID" value="AEV28838.1"/>
    <property type="molecule type" value="Genomic_DNA"/>
</dbReference>